<feature type="chain" id="PRO_5019219713" description="GDSL esterase/lipase" evidence="5">
    <location>
        <begin position="22"/>
        <end position="389"/>
    </location>
</feature>
<dbReference type="EMBL" id="SDMP01000016">
    <property type="protein sequence ID" value="RYR05404.1"/>
    <property type="molecule type" value="Genomic_DNA"/>
</dbReference>
<dbReference type="GO" id="GO:0016788">
    <property type="term" value="F:hydrolase activity, acting on ester bonds"/>
    <property type="evidence" value="ECO:0007669"/>
    <property type="project" value="InterPro"/>
</dbReference>
<dbReference type="InterPro" id="IPR035669">
    <property type="entry name" value="SGNH_plant_lipase-like"/>
</dbReference>
<dbReference type="InterPro" id="IPR001087">
    <property type="entry name" value="GDSL"/>
</dbReference>
<dbReference type="Gene3D" id="3.40.50.1110">
    <property type="entry name" value="SGNH hydrolase"/>
    <property type="match status" value="1"/>
</dbReference>
<reference evidence="6 7" key="1">
    <citation type="submission" date="2019-01" db="EMBL/GenBank/DDBJ databases">
        <title>Sequencing of cultivated peanut Arachis hypogaea provides insights into genome evolution and oil improvement.</title>
        <authorList>
            <person name="Chen X."/>
        </authorList>
    </citation>
    <scope>NUCLEOTIDE SEQUENCE [LARGE SCALE GENOMIC DNA]</scope>
    <source>
        <strain evidence="7">cv. Fuhuasheng</strain>
        <tissue evidence="6">Leaves</tissue>
    </source>
</reference>
<dbReference type="Proteomes" id="UP000289738">
    <property type="component" value="Chromosome B06"/>
</dbReference>
<dbReference type="Pfam" id="PF00657">
    <property type="entry name" value="Lipase_GDSL"/>
    <property type="match status" value="1"/>
</dbReference>
<protein>
    <recommendedName>
        <fullName evidence="8">GDSL esterase/lipase</fullName>
    </recommendedName>
</protein>
<keyword evidence="2 5" id="KW-0732">Signal</keyword>
<evidence type="ECO:0000256" key="1">
    <source>
        <dbReference type="ARBA" id="ARBA00008668"/>
    </source>
</evidence>
<dbReference type="InterPro" id="IPR036514">
    <property type="entry name" value="SGNH_hydro_sf"/>
</dbReference>
<name>A0A444YU23_ARAHY</name>
<evidence type="ECO:0008006" key="8">
    <source>
        <dbReference type="Google" id="ProtNLM"/>
    </source>
</evidence>
<dbReference type="PANTHER" id="PTHR22835:SF670">
    <property type="entry name" value="GDSL-LIKE LIPASE_ACYLHYDROLASE"/>
    <property type="match status" value="1"/>
</dbReference>
<gene>
    <name evidence="6" type="ORF">Ahy_B06g085263</name>
</gene>
<dbReference type="PANTHER" id="PTHR22835">
    <property type="entry name" value="ZINC FINGER FYVE DOMAIN CONTAINING PROTEIN"/>
    <property type="match status" value="1"/>
</dbReference>
<dbReference type="AlphaFoldDB" id="A0A444YU23"/>
<keyword evidence="3" id="KW-0378">Hydrolase</keyword>
<proteinExistence type="inferred from homology"/>
<feature type="signal peptide" evidence="5">
    <location>
        <begin position="1"/>
        <end position="21"/>
    </location>
</feature>
<evidence type="ECO:0000256" key="2">
    <source>
        <dbReference type="ARBA" id="ARBA00022729"/>
    </source>
</evidence>
<dbReference type="CDD" id="cd01837">
    <property type="entry name" value="SGNH_plant_lipase_like"/>
    <property type="match status" value="1"/>
</dbReference>
<evidence type="ECO:0000256" key="3">
    <source>
        <dbReference type="ARBA" id="ARBA00022801"/>
    </source>
</evidence>
<organism evidence="6 7">
    <name type="scientific">Arachis hypogaea</name>
    <name type="common">Peanut</name>
    <dbReference type="NCBI Taxonomy" id="3818"/>
    <lineage>
        <taxon>Eukaryota</taxon>
        <taxon>Viridiplantae</taxon>
        <taxon>Streptophyta</taxon>
        <taxon>Embryophyta</taxon>
        <taxon>Tracheophyta</taxon>
        <taxon>Spermatophyta</taxon>
        <taxon>Magnoliopsida</taxon>
        <taxon>eudicotyledons</taxon>
        <taxon>Gunneridae</taxon>
        <taxon>Pentapetalae</taxon>
        <taxon>rosids</taxon>
        <taxon>fabids</taxon>
        <taxon>Fabales</taxon>
        <taxon>Fabaceae</taxon>
        <taxon>Papilionoideae</taxon>
        <taxon>50 kb inversion clade</taxon>
        <taxon>dalbergioids sensu lato</taxon>
        <taxon>Dalbergieae</taxon>
        <taxon>Pterocarpus clade</taxon>
        <taxon>Arachis</taxon>
    </lineage>
</organism>
<comment type="caution">
    <text evidence="6">The sequence shown here is derived from an EMBL/GenBank/DDBJ whole genome shotgun (WGS) entry which is preliminary data.</text>
</comment>
<keyword evidence="7" id="KW-1185">Reference proteome</keyword>
<dbReference type="SUPFAM" id="SSF52266">
    <property type="entry name" value="SGNH hydrolase"/>
    <property type="match status" value="1"/>
</dbReference>
<sequence>MAWFLTVWIFLLLLLLEEGAGGSISSSSSSRRCYKRVYSFGDSLADTGNTLYGASTLPQASEIIPSLNLPYGETYFHHPTGRWSDGRLIIDFIAEEMGIPLVKPYLGIKSGKIKDWNPLLEGVNFAVGGATALDSSFFRDKGIFASTNYTLSVQLDWFINLLPSLSNSSSGLKEILGSSLFLVGEIGGNDFNHPLRIHKNIKEIRKYVPLVINEISSAINKLIEVGAQTLVVPGNFPIGCNFKYLTMFQSSNKSEYDEAGCLKWLNKFAQYYNDMLYAELNRLRLLHPTTTIIYADYYNSALRLYRSPTQFGITNPISSACCPLTDVNHPTDLHCGSPGVIACVDPSQYIPWDGWHLTEAAYKLIAQGLFNGPFTNPKLDLSCVHNSEI</sequence>
<evidence type="ECO:0000313" key="7">
    <source>
        <dbReference type="Proteomes" id="UP000289738"/>
    </source>
</evidence>
<keyword evidence="4" id="KW-0325">Glycoprotein</keyword>
<accession>A0A444YU23</accession>
<evidence type="ECO:0000256" key="5">
    <source>
        <dbReference type="SAM" id="SignalP"/>
    </source>
</evidence>
<evidence type="ECO:0000256" key="4">
    <source>
        <dbReference type="ARBA" id="ARBA00023180"/>
    </source>
</evidence>
<dbReference type="STRING" id="3818.A0A444YU23"/>
<dbReference type="OrthoDB" id="1600564at2759"/>
<evidence type="ECO:0000313" key="6">
    <source>
        <dbReference type="EMBL" id="RYR05404.1"/>
    </source>
</evidence>
<comment type="similarity">
    <text evidence="1">Belongs to the 'GDSL' lipolytic enzyme family.</text>
</comment>